<comment type="caution">
    <text evidence="1">The sequence shown here is derived from an EMBL/GenBank/DDBJ whole genome shotgun (WGS) entry which is preliminary data.</text>
</comment>
<name>A0A176S263_9GAMM</name>
<sequence length="57" mass="6477">MIPANVFILLDTNIILQLIRKNIVDKMNELLDAIDVQINNFAKGNHKGLPLQYNIAM</sequence>
<protein>
    <submittedName>
        <fullName evidence="1">Uncharacterized protein</fullName>
    </submittedName>
</protein>
<proteinExistence type="predicted"/>
<organism evidence="1 2">
    <name type="scientific">Candidatus Thiomargarita nelsonii</name>
    <dbReference type="NCBI Taxonomy" id="1003181"/>
    <lineage>
        <taxon>Bacteria</taxon>
        <taxon>Pseudomonadati</taxon>
        <taxon>Pseudomonadota</taxon>
        <taxon>Gammaproteobacteria</taxon>
        <taxon>Thiotrichales</taxon>
        <taxon>Thiotrichaceae</taxon>
        <taxon>Thiomargarita</taxon>
    </lineage>
</organism>
<dbReference type="AlphaFoldDB" id="A0A176S263"/>
<dbReference type="Proteomes" id="UP000076962">
    <property type="component" value="Unassembled WGS sequence"/>
</dbReference>
<reference evidence="1 2" key="1">
    <citation type="submission" date="2016-05" db="EMBL/GenBank/DDBJ databases">
        <title>Single-cell genome of chain-forming Candidatus Thiomargarita nelsonii and comparison to other large sulfur-oxidizing bacteria.</title>
        <authorList>
            <person name="Winkel M."/>
            <person name="Salman V."/>
            <person name="Woyke T."/>
            <person name="Schulz-Vogt H."/>
            <person name="Richter M."/>
            <person name="Flood B."/>
            <person name="Bailey J."/>
            <person name="Amann R."/>
            <person name="Mussmann M."/>
        </authorList>
    </citation>
    <scope>NUCLEOTIDE SEQUENCE [LARGE SCALE GENOMIC DNA]</scope>
    <source>
        <strain evidence="1 2">THI036</strain>
    </source>
</reference>
<gene>
    <name evidence="1" type="ORF">THIOM_002219</name>
</gene>
<accession>A0A176S263</accession>
<evidence type="ECO:0000313" key="2">
    <source>
        <dbReference type="Proteomes" id="UP000076962"/>
    </source>
</evidence>
<dbReference type="EMBL" id="LUTY01001240">
    <property type="protein sequence ID" value="OAD21999.1"/>
    <property type="molecule type" value="Genomic_DNA"/>
</dbReference>
<evidence type="ECO:0000313" key="1">
    <source>
        <dbReference type="EMBL" id="OAD21999.1"/>
    </source>
</evidence>
<keyword evidence="2" id="KW-1185">Reference proteome</keyword>